<dbReference type="EMBL" id="BAAAPM010000003">
    <property type="protein sequence ID" value="GAA1723289.1"/>
    <property type="molecule type" value="Genomic_DNA"/>
</dbReference>
<sequence length="138" mass="15459">MQMFVRFQSPLPGKRGVHTGVFGLTNLLGRSGQLTPDERAAWRSGNDWYNAAYPDPTDIDPTVYDEIVNPRASAWFKETATHLLERVPPYLEILRAHGVECVRVETGDPGRVIYEDAVQIVVVPHDPSASTSFHPTTW</sequence>
<accession>A0ABN2JDE3</accession>
<organism evidence="1 2">
    <name type="scientific">Isoptericola hypogeus</name>
    <dbReference type="NCBI Taxonomy" id="300179"/>
    <lineage>
        <taxon>Bacteria</taxon>
        <taxon>Bacillati</taxon>
        <taxon>Actinomycetota</taxon>
        <taxon>Actinomycetes</taxon>
        <taxon>Micrococcales</taxon>
        <taxon>Promicromonosporaceae</taxon>
        <taxon>Isoptericola</taxon>
    </lineage>
</organism>
<keyword evidence="2" id="KW-1185">Reference proteome</keyword>
<dbReference type="Proteomes" id="UP001501138">
    <property type="component" value="Unassembled WGS sequence"/>
</dbReference>
<reference evidence="1 2" key="1">
    <citation type="journal article" date="2019" name="Int. J. Syst. Evol. Microbiol.">
        <title>The Global Catalogue of Microorganisms (GCM) 10K type strain sequencing project: providing services to taxonomists for standard genome sequencing and annotation.</title>
        <authorList>
            <consortium name="The Broad Institute Genomics Platform"/>
            <consortium name="The Broad Institute Genome Sequencing Center for Infectious Disease"/>
            <person name="Wu L."/>
            <person name="Ma J."/>
        </authorList>
    </citation>
    <scope>NUCLEOTIDE SEQUENCE [LARGE SCALE GENOMIC DNA]</scope>
    <source>
        <strain evidence="1 2">JCM 15589</strain>
    </source>
</reference>
<comment type="caution">
    <text evidence="1">The sequence shown here is derived from an EMBL/GenBank/DDBJ whole genome shotgun (WGS) entry which is preliminary data.</text>
</comment>
<proteinExistence type="predicted"/>
<gene>
    <name evidence="1" type="ORF">GCM10009809_18960</name>
</gene>
<name>A0ABN2JDE3_9MICO</name>
<protein>
    <submittedName>
        <fullName evidence="1">Uncharacterized protein</fullName>
    </submittedName>
</protein>
<evidence type="ECO:0000313" key="2">
    <source>
        <dbReference type="Proteomes" id="UP001501138"/>
    </source>
</evidence>
<evidence type="ECO:0000313" key="1">
    <source>
        <dbReference type="EMBL" id="GAA1723289.1"/>
    </source>
</evidence>